<dbReference type="Gene3D" id="3.30.200.20">
    <property type="entry name" value="Phosphorylase Kinase, domain 1"/>
    <property type="match status" value="1"/>
</dbReference>
<dbReference type="AlphaFoldDB" id="A0AAV9F620"/>
<dbReference type="InterPro" id="IPR011009">
    <property type="entry name" value="Kinase-like_dom_sf"/>
</dbReference>
<reference evidence="16" key="2">
    <citation type="submission" date="2023-06" db="EMBL/GenBank/DDBJ databases">
        <authorList>
            <person name="Ma L."/>
            <person name="Liu K.-W."/>
            <person name="Li Z."/>
            <person name="Hsiao Y.-Y."/>
            <person name="Qi Y."/>
            <person name="Fu T."/>
            <person name="Tang G."/>
            <person name="Zhang D."/>
            <person name="Sun W.-H."/>
            <person name="Liu D.-K."/>
            <person name="Li Y."/>
            <person name="Chen G.-Z."/>
            <person name="Liu X.-D."/>
            <person name="Liao X.-Y."/>
            <person name="Jiang Y.-T."/>
            <person name="Yu X."/>
            <person name="Hao Y."/>
            <person name="Huang J."/>
            <person name="Zhao X.-W."/>
            <person name="Ke S."/>
            <person name="Chen Y.-Y."/>
            <person name="Wu W.-L."/>
            <person name="Hsu J.-L."/>
            <person name="Lin Y.-F."/>
            <person name="Huang M.-D."/>
            <person name="Li C.-Y."/>
            <person name="Huang L."/>
            <person name="Wang Z.-W."/>
            <person name="Zhao X."/>
            <person name="Zhong W.-Y."/>
            <person name="Peng D.-H."/>
            <person name="Ahmad S."/>
            <person name="Lan S."/>
            <person name="Zhang J.-S."/>
            <person name="Tsai W.-C."/>
            <person name="Van De Peer Y."/>
            <person name="Liu Z.-J."/>
        </authorList>
    </citation>
    <scope>NUCLEOTIDE SEQUENCE</scope>
    <source>
        <strain evidence="16">CP</strain>
        <tissue evidence="16">Leaves</tissue>
    </source>
</reference>
<dbReference type="Pfam" id="PF07714">
    <property type="entry name" value="PK_Tyr_Ser-Thr"/>
    <property type="match status" value="1"/>
</dbReference>
<name>A0AAV9F620_ACOCL</name>
<evidence type="ECO:0000256" key="4">
    <source>
        <dbReference type="ARBA" id="ARBA00022692"/>
    </source>
</evidence>
<proteinExistence type="predicted"/>
<evidence type="ECO:0000256" key="12">
    <source>
        <dbReference type="PROSITE-ProRule" id="PRU10141"/>
    </source>
</evidence>
<evidence type="ECO:0000313" key="17">
    <source>
        <dbReference type="Proteomes" id="UP001180020"/>
    </source>
</evidence>
<evidence type="ECO:0000256" key="1">
    <source>
        <dbReference type="ARBA" id="ARBA00004167"/>
    </source>
</evidence>
<evidence type="ECO:0000256" key="5">
    <source>
        <dbReference type="ARBA" id="ARBA00022729"/>
    </source>
</evidence>
<dbReference type="Gene3D" id="1.10.510.10">
    <property type="entry name" value="Transferase(Phosphotransferase) domain 1"/>
    <property type="match status" value="1"/>
</dbReference>
<keyword evidence="10 14" id="KW-0472">Membrane</keyword>
<sequence length="696" mass="76249">MSGHLINFQKNKIKKRQSIFPLKEKSTIPQIKSFKNVPPSITTNSPNQTQKHTQKMHLHHHHHHLLLLLLLSITTTTTTSLQCPPCGTTPVPYPLSTNPTCGDPLYTILCNPSNSSLLFPALNTSITYPITSVHPEIQRLVIRPSPLLPNLCISSDLPNQGLQLNPSLPFNVTSSNTIFFLNCTQNLLLSPLNCSSTSPCHAYASRASSKCAARGSICCSFVAGGSSTSYSVRTRVSGCSAYRSFVDLDVGSSVSGWAAKEGVELMWASPREPRCKAQSDCEDGKNATCRADVAGGGDRRCFCNAGLQWNPINGTCAPVVTGCQDPGGCDHSTNRAPLIAGLASGMGAAMLVIVVGALVYRKQRRARQVREALLRAREEILNANNSGNVFTKNFTGREIKKATDGFSRDNLLGTGGFGEVFKGVLDDGTPVAVKCAKIGNTKSVDQVLNEVRILSQVNHRSLVRLLGCCVELEQPLMVYEFISNGTLFEHLHRKRGSSPLSWRRRLAIAHQTAEGLAYLHFSAVQPIYHRDVKSSNILLDEKLNAKVSDFGLSRLAETDLSHVSTCAQGTLGYLDPEYYRNYQLTDKSDVYSFGVVLLELLTSQKAIDFNRGTDDVNLVVYVQRMVDKEKMMEVVDPGLQEGVSQVALDTMKALGFLAMGCLEERRQNRPSMKDVTEEIEYIMSIEAAVVEQYSSL</sequence>
<dbReference type="GO" id="GO:0005524">
    <property type="term" value="F:ATP binding"/>
    <property type="evidence" value="ECO:0007669"/>
    <property type="project" value="UniProtKB-UniRule"/>
</dbReference>
<dbReference type="InterPro" id="IPR017441">
    <property type="entry name" value="Protein_kinase_ATP_BS"/>
</dbReference>
<evidence type="ECO:0000259" key="15">
    <source>
        <dbReference type="PROSITE" id="PS50011"/>
    </source>
</evidence>
<feature type="domain" description="Protein kinase" evidence="15">
    <location>
        <begin position="406"/>
        <end position="682"/>
    </location>
</feature>
<reference evidence="16" key="1">
    <citation type="journal article" date="2023" name="Nat. Commun.">
        <title>Diploid and tetraploid genomes of Acorus and the evolution of monocots.</title>
        <authorList>
            <person name="Ma L."/>
            <person name="Liu K.W."/>
            <person name="Li Z."/>
            <person name="Hsiao Y.Y."/>
            <person name="Qi Y."/>
            <person name="Fu T."/>
            <person name="Tang G.D."/>
            <person name="Zhang D."/>
            <person name="Sun W.H."/>
            <person name="Liu D.K."/>
            <person name="Li Y."/>
            <person name="Chen G.Z."/>
            <person name="Liu X.D."/>
            <person name="Liao X.Y."/>
            <person name="Jiang Y.T."/>
            <person name="Yu X."/>
            <person name="Hao Y."/>
            <person name="Huang J."/>
            <person name="Zhao X.W."/>
            <person name="Ke S."/>
            <person name="Chen Y.Y."/>
            <person name="Wu W.L."/>
            <person name="Hsu J.L."/>
            <person name="Lin Y.F."/>
            <person name="Huang M.D."/>
            <person name="Li C.Y."/>
            <person name="Huang L."/>
            <person name="Wang Z.W."/>
            <person name="Zhao X."/>
            <person name="Zhong W.Y."/>
            <person name="Peng D.H."/>
            <person name="Ahmad S."/>
            <person name="Lan S."/>
            <person name="Zhang J.S."/>
            <person name="Tsai W.C."/>
            <person name="Van de Peer Y."/>
            <person name="Liu Z.J."/>
        </authorList>
    </citation>
    <scope>NUCLEOTIDE SEQUENCE</scope>
    <source>
        <strain evidence="16">CP</strain>
    </source>
</reference>
<keyword evidence="4 14" id="KW-0812">Transmembrane</keyword>
<keyword evidence="16" id="KW-0675">Receptor</keyword>
<comment type="subcellular location">
    <subcellularLocation>
        <location evidence="1">Membrane</location>
        <topology evidence="1">Single-pass membrane protein</topology>
    </subcellularLocation>
</comment>
<keyword evidence="17" id="KW-1185">Reference proteome</keyword>
<comment type="caution">
    <text evidence="16">The sequence shown here is derived from an EMBL/GenBank/DDBJ whole genome shotgun (WGS) entry which is preliminary data.</text>
</comment>
<evidence type="ECO:0000256" key="9">
    <source>
        <dbReference type="ARBA" id="ARBA00022989"/>
    </source>
</evidence>
<feature type="region of interest" description="Disordered" evidence="13">
    <location>
        <begin position="34"/>
        <end position="53"/>
    </location>
</feature>
<keyword evidence="5" id="KW-0732">Signal</keyword>
<dbReference type="InterPro" id="IPR008271">
    <property type="entry name" value="Ser/Thr_kinase_AS"/>
</dbReference>
<evidence type="ECO:0000313" key="16">
    <source>
        <dbReference type="EMBL" id="KAK1320415.1"/>
    </source>
</evidence>
<accession>A0AAV9F620</accession>
<feature type="compositionally biased region" description="Polar residues" evidence="13">
    <location>
        <begin position="39"/>
        <end position="51"/>
    </location>
</feature>
<evidence type="ECO:0000256" key="3">
    <source>
        <dbReference type="ARBA" id="ARBA00022679"/>
    </source>
</evidence>
<dbReference type="InterPro" id="IPR001245">
    <property type="entry name" value="Ser-Thr/Tyr_kinase_cat_dom"/>
</dbReference>
<dbReference type="InterPro" id="IPR000719">
    <property type="entry name" value="Prot_kinase_dom"/>
</dbReference>
<dbReference type="PROSITE" id="PS00108">
    <property type="entry name" value="PROTEIN_KINASE_ST"/>
    <property type="match status" value="1"/>
</dbReference>
<evidence type="ECO:0000256" key="11">
    <source>
        <dbReference type="ARBA" id="ARBA00023180"/>
    </source>
</evidence>
<keyword evidence="7 16" id="KW-0418">Kinase</keyword>
<dbReference type="GO" id="GO:0005886">
    <property type="term" value="C:plasma membrane"/>
    <property type="evidence" value="ECO:0007669"/>
    <property type="project" value="UniProtKB-ARBA"/>
</dbReference>
<dbReference type="Proteomes" id="UP001180020">
    <property type="component" value="Unassembled WGS sequence"/>
</dbReference>
<dbReference type="CDD" id="cd14066">
    <property type="entry name" value="STKc_IRAK"/>
    <property type="match status" value="1"/>
</dbReference>
<evidence type="ECO:0000256" key="13">
    <source>
        <dbReference type="SAM" id="MobiDB-lite"/>
    </source>
</evidence>
<keyword evidence="6 12" id="KW-0547">Nucleotide-binding</keyword>
<feature type="binding site" evidence="12">
    <location>
        <position position="434"/>
    </location>
    <ligand>
        <name>ATP</name>
        <dbReference type="ChEBI" id="CHEBI:30616"/>
    </ligand>
</feature>
<keyword evidence="3" id="KW-0808">Transferase</keyword>
<evidence type="ECO:0000256" key="6">
    <source>
        <dbReference type="ARBA" id="ARBA00022741"/>
    </source>
</evidence>
<keyword evidence="2" id="KW-0723">Serine/threonine-protein kinase</keyword>
<evidence type="ECO:0000256" key="8">
    <source>
        <dbReference type="ARBA" id="ARBA00022840"/>
    </source>
</evidence>
<dbReference type="FunFam" id="1.10.510.10:FF:000161">
    <property type="entry name" value="Wall-associated receptor kinase-like 20"/>
    <property type="match status" value="1"/>
</dbReference>
<keyword evidence="11" id="KW-0325">Glycoprotein</keyword>
<dbReference type="PANTHER" id="PTHR46008:SF25">
    <property type="entry name" value="PROTEIN KINASE DOMAIN-CONTAINING PROTEIN"/>
    <property type="match status" value="1"/>
</dbReference>
<protein>
    <submittedName>
        <fullName evidence="16">Wall-associated receptor kinase-like 20</fullName>
    </submittedName>
</protein>
<dbReference type="FunFam" id="3.30.200.20:FF:000446">
    <property type="entry name" value="Wall-associated receptor kinase-like 20"/>
    <property type="match status" value="1"/>
</dbReference>
<dbReference type="PANTHER" id="PTHR46008">
    <property type="entry name" value="LEAF RUST 10 DISEASE-RESISTANCE LOCUS RECEPTOR-LIKE PROTEIN KINASE-LIKE 1.4"/>
    <property type="match status" value="1"/>
</dbReference>
<dbReference type="PROSITE" id="PS00107">
    <property type="entry name" value="PROTEIN_KINASE_ATP"/>
    <property type="match status" value="1"/>
</dbReference>
<gene>
    <name evidence="16" type="primary">WAKL20</name>
    <name evidence="16" type="ORF">QJS10_CPA03g01718</name>
</gene>
<dbReference type="SUPFAM" id="SSF56112">
    <property type="entry name" value="Protein kinase-like (PK-like)"/>
    <property type="match status" value="1"/>
</dbReference>
<evidence type="ECO:0000256" key="10">
    <source>
        <dbReference type="ARBA" id="ARBA00023136"/>
    </source>
</evidence>
<evidence type="ECO:0000256" key="2">
    <source>
        <dbReference type="ARBA" id="ARBA00022527"/>
    </source>
</evidence>
<dbReference type="GO" id="GO:0004674">
    <property type="term" value="F:protein serine/threonine kinase activity"/>
    <property type="evidence" value="ECO:0007669"/>
    <property type="project" value="UniProtKB-KW"/>
</dbReference>
<evidence type="ECO:0000256" key="7">
    <source>
        <dbReference type="ARBA" id="ARBA00022777"/>
    </source>
</evidence>
<organism evidence="16 17">
    <name type="scientific">Acorus calamus</name>
    <name type="common">Sweet flag</name>
    <dbReference type="NCBI Taxonomy" id="4465"/>
    <lineage>
        <taxon>Eukaryota</taxon>
        <taxon>Viridiplantae</taxon>
        <taxon>Streptophyta</taxon>
        <taxon>Embryophyta</taxon>
        <taxon>Tracheophyta</taxon>
        <taxon>Spermatophyta</taxon>
        <taxon>Magnoliopsida</taxon>
        <taxon>Liliopsida</taxon>
        <taxon>Acoraceae</taxon>
        <taxon>Acorus</taxon>
    </lineage>
</organism>
<evidence type="ECO:0000256" key="14">
    <source>
        <dbReference type="SAM" id="Phobius"/>
    </source>
</evidence>
<dbReference type="SMART" id="SM00220">
    <property type="entry name" value="S_TKc"/>
    <property type="match status" value="1"/>
</dbReference>
<feature type="transmembrane region" description="Helical" evidence="14">
    <location>
        <begin position="338"/>
        <end position="360"/>
    </location>
</feature>
<keyword evidence="8 12" id="KW-0067">ATP-binding</keyword>
<dbReference type="PROSITE" id="PS50011">
    <property type="entry name" value="PROTEIN_KINASE_DOM"/>
    <property type="match status" value="1"/>
</dbReference>
<dbReference type="EMBL" id="JAUJYO010000003">
    <property type="protein sequence ID" value="KAK1320415.1"/>
    <property type="molecule type" value="Genomic_DNA"/>
</dbReference>
<keyword evidence="9 14" id="KW-1133">Transmembrane helix</keyword>